<reference evidence="1 2" key="1">
    <citation type="submission" date="2013-05" db="EMBL/GenBank/DDBJ databases">
        <title>Draft genome sequence of Rubidibacter lacunae KORDI 51-2.</title>
        <authorList>
            <person name="Choi D.H."/>
            <person name="Noh J.H."/>
            <person name="Kwon K.-K."/>
            <person name="Lee J.-H."/>
            <person name="Ryu J.-Y."/>
        </authorList>
    </citation>
    <scope>NUCLEOTIDE SEQUENCE [LARGE SCALE GENOMIC DNA]</scope>
    <source>
        <strain evidence="1 2">KORDI 51-2</strain>
    </source>
</reference>
<protein>
    <submittedName>
        <fullName evidence="1">Uncharacterized protein</fullName>
    </submittedName>
</protein>
<evidence type="ECO:0000313" key="1">
    <source>
        <dbReference type="EMBL" id="ERN39906.1"/>
    </source>
</evidence>
<comment type="caution">
    <text evidence="1">The sequence shown here is derived from an EMBL/GenBank/DDBJ whole genome shotgun (WGS) entry which is preliminary data.</text>
</comment>
<evidence type="ECO:0000313" key="2">
    <source>
        <dbReference type="Proteomes" id="UP000016960"/>
    </source>
</evidence>
<proteinExistence type="predicted"/>
<accession>U5DE60</accession>
<dbReference type="EMBL" id="ASSJ01000084">
    <property type="protein sequence ID" value="ERN39906.1"/>
    <property type="molecule type" value="Genomic_DNA"/>
</dbReference>
<gene>
    <name evidence="1" type="ORF">KR51_00036060</name>
</gene>
<keyword evidence="2" id="KW-1185">Reference proteome</keyword>
<dbReference type="InParanoid" id="U5DE60"/>
<name>U5DE60_9CHRO</name>
<organism evidence="1 2">
    <name type="scientific">Rubidibacter lacunae KORDI 51-2</name>
    <dbReference type="NCBI Taxonomy" id="582515"/>
    <lineage>
        <taxon>Bacteria</taxon>
        <taxon>Bacillati</taxon>
        <taxon>Cyanobacteriota</taxon>
        <taxon>Cyanophyceae</taxon>
        <taxon>Oscillatoriophycideae</taxon>
        <taxon>Chroococcales</taxon>
        <taxon>Aphanothecaceae</taxon>
        <taxon>Rubidibacter</taxon>
    </lineage>
</organism>
<dbReference type="Proteomes" id="UP000016960">
    <property type="component" value="Unassembled WGS sequence"/>
</dbReference>
<dbReference type="AlphaFoldDB" id="U5DE60"/>
<sequence>MLVLCLERVEVRVHQHLCATLTIPENQISKNLERSFTIYRFRTMNGIDLSSALSGASQMTHTLAMIPLLLQDKLRLHTYLALYGCIIRI</sequence>